<dbReference type="AlphaFoldDB" id="A0A8J9V490"/>
<organism evidence="3 4">
    <name type="scientific">Brenthis ino</name>
    <name type="common">lesser marbled fritillary</name>
    <dbReference type="NCBI Taxonomy" id="405034"/>
    <lineage>
        <taxon>Eukaryota</taxon>
        <taxon>Metazoa</taxon>
        <taxon>Ecdysozoa</taxon>
        <taxon>Arthropoda</taxon>
        <taxon>Hexapoda</taxon>
        <taxon>Insecta</taxon>
        <taxon>Pterygota</taxon>
        <taxon>Neoptera</taxon>
        <taxon>Endopterygota</taxon>
        <taxon>Lepidoptera</taxon>
        <taxon>Glossata</taxon>
        <taxon>Ditrysia</taxon>
        <taxon>Papilionoidea</taxon>
        <taxon>Nymphalidae</taxon>
        <taxon>Heliconiinae</taxon>
        <taxon>Argynnini</taxon>
        <taxon>Brenthis</taxon>
    </lineage>
</organism>
<evidence type="ECO:0000313" key="4">
    <source>
        <dbReference type="Proteomes" id="UP000838878"/>
    </source>
</evidence>
<dbReference type="GO" id="GO:0019432">
    <property type="term" value="P:triglyceride biosynthetic process"/>
    <property type="evidence" value="ECO:0007669"/>
    <property type="project" value="TreeGrafter"/>
</dbReference>
<dbReference type="EMBL" id="OV170228">
    <property type="protein sequence ID" value="CAH0729919.1"/>
    <property type="molecule type" value="Genomic_DNA"/>
</dbReference>
<protein>
    <recommendedName>
        <fullName evidence="2">O-acyltransferase WSD1 C-terminal domain-containing protein</fullName>
    </recommendedName>
</protein>
<dbReference type="InterPro" id="IPR009721">
    <property type="entry name" value="O-acyltransferase_WSD1_C"/>
</dbReference>
<keyword evidence="1" id="KW-0472">Membrane</keyword>
<gene>
    <name evidence="3" type="ORF">BINO364_LOCUS14962</name>
</gene>
<accession>A0A8J9V490</accession>
<evidence type="ECO:0000259" key="2">
    <source>
        <dbReference type="Pfam" id="PF06974"/>
    </source>
</evidence>
<dbReference type="GO" id="GO:0005886">
    <property type="term" value="C:plasma membrane"/>
    <property type="evidence" value="ECO:0007669"/>
    <property type="project" value="TreeGrafter"/>
</dbReference>
<keyword evidence="4" id="KW-1185">Reference proteome</keyword>
<feature type="non-terminal residue" evidence="3">
    <location>
        <position position="534"/>
    </location>
</feature>
<sequence length="534" mass="60434">MKTIQSVTVSKAASYGAVSGVLLALFINFLFNFEFETFKKKAKRKLENEIVLQRILVLIILIVLLPTVLAFVVVAYFYKILCSIIIKRKDKHFAGFLDSFDVFWSLEDDSTKSIINVLGVVESNSSEELIEHIKERLQSIVQNSHCEKLFYRRNEEFGFYYWRKCCYIDISQYVRIIDVANTTDLNKSDLEEIMTEISYQPLPFNDEGLFQVLITNQKIQSRNGTIEFGVIFRIHHAAGDGVALIEFLCQTLADNKENDSNMFCMPVTYPVDSKKTSNNLLNMIRTLCEMPMCLVEGILREPDKSTLHGPALTGRKFFKWTETDNNLFRLVREIKDNSGEFNFSDILAAALACGLREYFLKGVDPAPNNVAVILPIRFPRAKNGDLKLENNFTVSIFDLPIGTDIYDIKERFNKLRESADPLTNHHLLKICSVLPKDILYPMFNSSQATMVLSNMPGPKLLSICGGDLKSLVFFVPNKGNTGLGVTALCYDGILRFGAMADSAIVSNSNELSIILDVKGMEKIKSRSCSFIMIY</sequence>
<feature type="transmembrane region" description="Helical" evidence="1">
    <location>
        <begin position="12"/>
        <end position="35"/>
    </location>
</feature>
<keyword evidence="1" id="KW-0812">Transmembrane</keyword>
<feature type="transmembrane region" description="Helical" evidence="1">
    <location>
        <begin position="55"/>
        <end position="78"/>
    </location>
</feature>
<dbReference type="PANTHER" id="PTHR31650:SF1">
    <property type="entry name" value="WAX ESTER SYNTHASE_DIACYLGLYCEROL ACYLTRANSFERASE 4-RELATED"/>
    <property type="match status" value="1"/>
</dbReference>
<dbReference type="Pfam" id="PF06974">
    <property type="entry name" value="WS_DGAT_C"/>
    <property type="match status" value="1"/>
</dbReference>
<dbReference type="OrthoDB" id="619536at2759"/>
<evidence type="ECO:0000256" key="1">
    <source>
        <dbReference type="SAM" id="Phobius"/>
    </source>
</evidence>
<keyword evidence="1" id="KW-1133">Transmembrane helix</keyword>
<reference evidence="3" key="1">
    <citation type="submission" date="2021-12" db="EMBL/GenBank/DDBJ databases">
        <authorList>
            <person name="Martin H S."/>
        </authorList>
    </citation>
    <scope>NUCLEOTIDE SEQUENCE</scope>
</reference>
<dbReference type="GO" id="GO:0008374">
    <property type="term" value="F:O-acyltransferase activity"/>
    <property type="evidence" value="ECO:0007669"/>
    <property type="project" value="InterPro"/>
</dbReference>
<name>A0A8J9V490_9NEOP</name>
<evidence type="ECO:0000313" key="3">
    <source>
        <dbReference type="EMBL" id="CAH0729919.1"/>
    </source>
</evidence>
<dbReference type="InterPro" id="IPR045034">
    <property type="entry name" value="O-acyltransferase_WSD1-like"/>
</dbReference>
<feature type="domain" description="O-acyltransferase WSD1 C-terminal" evidence="2">
    <location>
        <begin position="390"/>
        <end position="511"/>
    </location>
</feature>
<dbReference type="Proteomes" id="UP000838878">
    <property type="component" value="Chromosome 8"/>
</dbReference>
<dbReference type="PANTHER" id="PTHR31650">
    <property type="entry name" value="O-ACYLTRANSFERASE (WSD1-LIKE) FAMILY PROTEIN"/>
    <property type="match status" value="1"/>
</dbReference>
<proteinExistence type="predicted"/>